<keyword evidence="5" id="KW-0677">Repeat</keyword>
<comment type="caution">
    <text evidence="8">The sequence shown here is derived from an EMBL/GenBank/DDBJ whole genome shotgun (WGS) entry which is preliminary data.</text>
</comment>
<dbReference type="SMART" id="SM00369">
    <property type="entry name" value="LRR_TYP"/>
    <property type="match status" value="5"/>
</dbReference>
<feature type="transmembrane region" description="Helical" evidence="7">
    <location>
        <begin position="321"/>
        <end position="342"/>
    </location>
</feature>
<reference evidence="8 9" key="1">
    <citation type="submission" date="2020-08" db="EMBL/GenBank/DDBJ databases">
        <title>Plant Genome Project.</title>
        <authorList>
            <person name="Zhang R.-G."/>
        </authorList>
    </citation>
    <scope>NUCLEOTIDE SEQUENCE [LARGE SCALE GENOMIC DNA]</scope>
    <source>
        <tissue evidence="8">Rhizome</tissue>
    </source>
</reference>
<evidence type="ECO:0000313" key="9">
    <source>
        <dbReference type="Proteomes" id="UP000734854"/>
    </source>
</evidence>
<keyword evidence="7" id="KW-0472">Membrane</keyword>
<comment type="subcellular location">
    <subcellularLocation>
        <location evidence="1">Cell membrane</location>
    </subcellularLocation>
</comment>
<organism evidence="8 9">
    <name type="scientific">Zingiber officinale</name>
    <name type="common">Ginger</name>
    <name type="synonym">Amomum zingiber</name>
    <dbReference type="NCBI Taxonomy" id="94328"/>
    <lineage>
        <taxon>Eukaryota</taxon>
        <taxon>Viridiplantae</taxon>
        <taxon>Streptophyta</taxon>
        <taxon>Embryophyta</taxon>
        <taxon>Tracheophyta</taxon>
        <taxon>Spermatophyta</taxon>
        <taxon>Magnoliopsida</taxon>
        <taxon>Liliopsida</taxon>
        <taxon>Zingiberales</taxon>
        <taxon>Zingiberaceae</taxon>
        <taxon>Zingiber</taxon>
    </lineage>
</organism>
<dbReference type="InterPro" id="IPR001611">
    <property type="entry name" value="Leu-rich_rpt"/>
</dbReference>
<keyword evidence="4" id="KW-0732">Signal</keyword>
<dbReference type="Gene3D" id="1.20.5.110">
    <property type="match status" value="1"/>
</dbReference>
<proteinExistence type="predicted"/>
<evidence type="ECO:0000256" key="2">
    <source>
        <dbReference type="ARBA" id="ARBA00022475"/>
    </source>
</evidence>
<evidence type="ECO:0000256" key="3">
    <source>
        <dbReference type="ARBA" id="ARBA00022614"/>
    </source>
</evidence>
<dbReference type="SUPFAM" id="SSF52058">
    <property type="entry name" value="L domain-like"/>
    <property type="match status" value="1"/>
</dbReference>
<evidence type="ECO:0000256" key="6">
    <source>
        <dbReference type="ARBA" id="ARBA00023180"/>
    </source>
</evidence>
<dbReference type="Proteomes" id="UP000734854">
    <property type="component" value="Unassembled WGS sequence"/>
</dbReference>
<feature type="transmembrane region" description="Helical" evidence="7">
    <location>
        <begin position="52"/>
        <end position="71"/>
    </location>
</feature>
<keyword evidence="7" id="KW-1133">Transmembrane helix</keyword>
<accession>A0A8J5FED8</accession>
<dbReference type="AlphaFoldDB" id="A0A8J5FED8"/>
<keyword evidence="2" id="KW-1003">Cell membrane</keyword>
<keyword evidence="7" id="KW-0812">Transmembrane</keyword>
<keyword evidence="9" id="KW-1185">Reference proteome</keyword>
<dbReference type="FunFam" id="3.80.10.10:FF:000383">
    <property type="entry name" value="Leucine-rich repeat receptor protein kinase EMS1"/>
    <property type="match status" value="1"/>
</dbReference>
<evidence type="ECO:0000256" key="4">
    <source>
        <dbReference type="ARBA" id="ARBA00022729"/>
    </source>
</evidence>
<dbReference type="Pfam" id="PF00560">
    <property type="entry name" value="LRR_1"/>
    <property type="match status" value="1"/>
</dbReference>
<name>A0A8J5FED8_ZINOF</name>
<keyword evidence="6" id="KW-0325">Glycoprotein</keyword>
<sequence length="464" mass="52082">MSSNGKGQSNPRECSGATSAMEKIQIQKAKQDDGLDDLSNGLRQLKEMAVDMAGFSASALAAAAFLLLLCLGQCRTVKRDGISLRQSIVFSSHCQLIFCLLKRVHPSLLAYRGSDLEIYKDNIKALNEIKASLGWRVVYVWIGEDPCGDGNLPPWSGVTCSQQGDYRVVTELEVYAIVGSFPIAVTNLLDLTRLDLHNNKLTGPIPPQIGQLRHLKIFDFVSWHILDFNIIIVLFPCFLLCFRNLRWNKLQDGIPPEIGQLKKLTHLYLNFNNLKGEIPVELANLPELRYLYLQENRLSGEVPPELGNLKNLQHLYCSLSFSLYSCACITVLIAYSCLLAYASCWTLNDLIRDGDVFPSLRNLYLNDNQMTGSLPDQLANMNNLEILYLSNNKMTGPVTRKLVQIPRLTYLYLDHNAFTGGIPDGLYKHPFLKELYIEGNQLKPGAKPKGVHKVFELTDAEFLL</sequence>
<dbReference type="EMBL" id="JACMSC010000015">
    <property type="protein sequence ID" value="KAG6484513.1"/>
    <property type="molecule type" value="Genomic_DNA"/>
</dbReference>
<gene>
    <name evidence="8" type="ORF">ZIOFF_053031</name>
</gene>
<keyword evidence="3" id="KW-0433">Leucine-rich repeat</keyword>
<evidence type="ECO:0000256" key="7">
    <source>
        <dbReference type="SAM" id="Phobius"/>
    </source>
</evidence>
<dbReference type="FunFam" id="3.80.10.10:FF:000041">
    <property type="entry name" value="LRR receptor-like serine/threonine-protein kinase ERECTA"/>
    <property type="match status" value="1"/>
</dbReference>
<evidence type="ECO:0000256" key="1">
    <source>
        <dbReference type="ARBA" id="ARBA00004236"/>
    </source>
</evidence>
<evidence type="ECO:0008006" key="10">
    <source>
        <dbReference type="Google" id="ProtNLM"/>
    </source>
</evidence>
<dbReference type="CDD" id="cd15841">
    <property type="entry name" value="SNARE_Qc"/>
    <property type="match status" value="1"/>
</dbReference>
<dbReference type="InterPro" id="IPR003591">
    <property type="entry name" value="Leu-rich_rpt_typical-subtyp"/>
</dbReference>
<dbReference type="GO" id="GO:0005886">
    <property type="term" value="C:plasma membrane"/>
    <property type="evidence" value="ECO:0007669"/>
    <property type="project" value="UniProtKB-SubCell"/>
</dbReference>
<protein>
    <recommendedName>
        <fullName evidence="10">Leucine-rich repeat-containing N-terminal plant-type domain-containing protein</fullName>
    </recommendedName>
</protein>
<evidence type="ECO:0000313" key="8">
    <source>
        <dbReference type="EMBL" id="KAG6484513.1"/>
    </source>
</evidence>
<feature type="transmembrane region" description="Helical" evidence="7">
    <location>
        <begin position="221"/>
        <end position="242"/>
    </location>
</feature>
<feature type="transmembrane region" description="Helical" evidence="7">
    <location>
        <begin position="172"/>
        <end position="189"/>
    </location>
</feature>
<dbReference type="InterPro" id="IPR032675">
    <property type="entry name" value="LRR_dom_sf"/>
</dbReference>
<dbReference type="PANTHER" id="PTHR47988">
    <property type="entry name" value="SOMATIC EMBRYOGENESIS RECEPTOR KINASE 1"/>
    <property type="match status" value="1"/>
</dbReference>
<dbReference type="Gene3D" id="3.80.10.10">
    <property type="entry name" value="Ribonuclease Inhibitor"/>
    <property type="match status" value="3"/>
</dbReference>
<evidence type="ECO:0000256" key="5">
    <source>
        <dbReference type="ARBA" id="ARBA00022737"/>
    </source>
</evidence>
<dbReference type="Pfam" id="PF13855">
    <property type="entry name" value="LRR_8"/>
    <property type="match status" value="2"/>
</dbReference>